<accession>A0AAE9D0T0</accession>
<evidence type="ECO:0000313" key="3">
    <source>
        <dbReference type="Proteomes" id="UP000827892"/>
    </source>
</evidence>
<dbReference type="AlphaFoldDB" id="A0AAE9D0T0"/>
<gene>
    <name evidence="2" type="ORF">L3Y34_007371</name>
</gene>
<proteinExistence type="predicted"/>
<feature type="region of interest" description="Disordered" evidence="1">
    <location>
        <begin position="73"/>
        <end position="107"/>
    </location>
</feature>
<name>A0AAE9D0T0_CAEBR</name>
<evidence type="ECO:0000313" key="2">
    <source>
        <dbReference type="EMBL" id="ULT88115.1"/>
    </source>
</evidence>
<sequence length="191" mass="22244">MSSNKMLKEPEPHSFLLPSDYVNELIKITQQMAPHATQWQWNQFGLIARRIELSHQYYLNKAYSDMVELVNAPETSSNQKRVNEDPECPPKKRLRQEKDNNEVYSKKADKKVSNEDYIFKLQETIYQMSLAQQKLGRELNICQNTNVEINNELDIIQKQLIAEMEDRMEAKEGSLEAAIIELGVQLDKLNS</sequence>
<reference evidence="2 3" key="1">
    <citation type="submission" date="2022-02" db="EMBL/GenBank/DDBJ databases">
        <title>Chromosome-level reference genomes for two strains of Caenorhabditis briggsae: an improved platform for comparative genomics.</title>
        <authorList>
            <person name="Stevens L."/>
            <person name="Andersen E.C."/>
        </authorList>
    </citation>
    <scope>NUCLEOTIDE SEQUENCE [LARGE SCALE GENOMIC DNA]</scope>
    <source>
        <strain evidence="2">QX1410_ONT</strain>
        <tissue evidence="2">Whole-organism</tissue>
    </source>
</reference>
<dbReference type="Proteomes" id="UP000827892">
    <property type="component" value="Chromosome V"/>
</dbReference>
<evidence type="ECO:0000256" key="1">
    <source>
        <dbReference type="SAM" id="MobiDB-lite"/>
    </source>
</evidence>
<protein>
    <submittedName>
        <fullName evidence="2">Uncharacterized protein</fullName>
    </submittedName>
</protein>
<organism evidence="2 3">
    <name type="scientific">Caenorhabditis briggsae</name>
    <dbReference type="NCBI Taxonomy" id="6238"/>
    <lineage>
        <taxon>Eukaryota</taxon>
        <taxon>Metazoa</taxon>
        <taxon>Ecdysozoa</taxon>
        <taxon>Nematoda</taxon>
        <taxon>Chromadorea</taxon>
        <taxon>Rhabditida</taxon>
        <taxon>Rhabditina</taxon>
        <taxon>Rhabditomorpha</taxon>
        <taxon>Rhabditoidea</taxon>
        <taxon>Rhabditidae</taxon>
        <taxon>Peloderinae</taxon>
        <taxon>Caenorhabditis</taxon>
    </lineage>
</organism>
<dbReference type="EMBL" id="CP090895">
    <property type="protein sequence ID" value="ULT88115.1"/>
    <property type="molecule type" value="Genomic_DNA"/>
</dbReference>
<feature type="compositionally biased region" description="Basic and acidic residues" evidence="1">
    <location>
        <begin position="81"/>
        <end position="107"/>
    </location>
</feature>